<protein>
    <submittedName>
        <fullName evidence="2">Uncharacterized protein</fullName>
    </submittedName>
</protein>
<dbReference type="Proteomes" id="UP000516437">
    <property type="component" value="Chromosome 4"/>
</dbReference>
<organism evidence="2 3">
    <name type="scientific">Morella rubra</name>
    <name type="common">Chinese bayberry</name>
    <dbReference type="NCBI Taxonomy" id="262757"/>
    <lineage>
        <taxon>Eukaryota</taxon>
        <taxon>Viridiplantae</taxon>
        <taxon>Streptophyta</taxon>
        <taxon>Embryophyta</taxon>
        <taxon>Tracheophyta</taxon>
        <taxon>Spermatophyta</taxon>
        <taxon>Magnoliopsida</taxon>
        <taxon>eudicotyledons</taxon>
        <taxon>Gunneridae</taxon>
        <taxon>Pentapetalae</taxon>
        <taxon>rosids</taxon>
        <taxon>fabids</taxon>
        <taxon>Fagales</taxon>
        <taxon>Myricaceae</taxon>
        <taxon>Morella</taxon>
    </lineage>
</organism>
<reference evidence="2 3" key="1">
    <citation type="journal article" date="2019" name="Plant Biotechnol. J.">
        <title>The red bayberry genome and genetic basis of sex determination.</title>
        <authorList>
            <person name="Jia H.M."/>
            <person name="Jia H.J."/>
            <person name="Cai Q.L."/>
            <person name="Wang Y."/>
            <person name="Zhao H.B."/>
            <person name="Yang W.F."/>
            <person name="Wang G.Y."/>
            <person name="Li Y.H."/>
            <person name="Zhan D.L."/>
            <person name="Shen Y.T."/>
            <person name="Niu Q.F."/>
            <person name="Chang L."/>
            <person name="Qiu J."/>
            <person name="Zhao L."/>
            <person name="Xie H.B."/>
            <person name="Fu W.Y."/>
            <person name="Jin J."/>
            <person name="Li X.W."/>
            <person name="Jiao Y."/>
            <person name="Zhou C.C."/>
            <person name="Tu T."/>
            <person name="Chai C.Y."/>
            <person name="Gao J.L."/>
            <person name="Fan L.J."/>
            <person name="van de Weg E."/>
            <person name="Wang J.Y."/>
            <person name="Gao Z.S."/>
        </authorList>
    </citation>
    <scope>NUCLEOTIDE SEQUENCE [LARGE SCALE GENOMIC DNA]</scope>
    <source>
        <tissue evidence="2">Leaves</tissue>
    </source>
</reference>
<keyword evidence="3" id="KW-1185">Reference proteome</keyword>
<sequence>MATNPQGHKPRDGEGHPQPSQGPRATSHAKVPKHQGTLVPPGWPTTVRDPQRLQPGQPQGEATTRGGQPLAMTVPIEIYREEVPKDSRKPKEQICNSTTWPPTTAVPRRAH</sequence>
<evidence type="ECO:0000313" key="2">
    <source>
        <dbReference type="EMBL" id="KAB1216234.1"/>
    </source>
</evidence>
<name>A0A6A1VTH3_9ROSI</name>
<gene>
    <name evidence="2" type="ORF">CJ030_MR4G023937</name>
</gene>
<proteinExistence type="predicted"/>
<dbReference type="EMBL" id="RXIC02000022">
    <property type="protein sequence ID" value="KAB1216234.1"/>
    <property type="molecule type" value="Genomic_DNA"/>
</dbReference>
<feature type="compositionally biased region" description="Basic and acidic residues" evidence="1">
    <location>
        <begin position="78"/>
        <end position="92"/>
    </location>
</feature>
<accession>A0A6A1VTH3</accession>
<evidence type="ECO:0000313" key="3">
    <source>
        <dbReference type="Proteomes" id="UP000516437"/>
    </source>
</evidence>
<comment type="caution">
    <text evidence="2">The sequence shown here is derived from an EMBL/GenBank/DDBJ whole genome shotgun (WGS) entry which is preliminary data.</text>
</comment>
<evidence type="ECO:0000256" key="1">
    <source>
        <dbReference type="SAM" id="MobiDB-lite"/>
    </source>
</evidence>
<feature type="region of interest" description="Disordered" evidence="1">
    <location>
        <begin position="1"/>
        <end position="111"/>
    </location>
</feature>
<dbReference type="AlphaFoldDB" id="A0A6A1VTH3"/>
<feature type="compositionally biased region" description="Polar residues" evidence="1">
    <location>
        <begin position="54"/>
        <end position="66"/>
    </location>
</feature>